<name>A0AAU6VYL5_9VIRU</name>
<gene>
    <name evidence="2" type="ORF">Pyxpy01_00060</name>
</gene>
<evidence type="ECO:0000256" key="1">
    <source>
        <dbReference type="SAM" id="MobiDB-lite"/>
    </source>
</evidence>
<feature type="region of interest" description="Disordered" evidence="1">
    <location>
        <begin position="37"/>
        <end position="56"/>
    </location>
</feature>
<dbReference type="EMBL" id="PP179310">
    <property type="protein sequence ID" value="XAI69358.1"/>
    <property type="molecule type" value="Genomic_DNA"/>
</dbReference>
<sequence>MCVRCGAVKPLSGYYTGDKTCKACRCFLARERRRTNPKVQEYDRKRGNRQTAEDTRKYREANPKKYKATNWVNNAVRDGRLVKLDSCEVCDSTLQVEGHHDDYDQPKIVRWLCSRCHSIWHAENGEALNPF</sequence>
<organism evidence="2">
    <name type="scientific">Pseudomonas phage Pyxpy01</name>
    <dbReference type="NCBI Taxonomy" id="3138546"/>
    <lineage>
        <taxon>Viruses</taxon>
    </lineage>
</organism>
<reference evidence="2" key="1">
    <citation type="journal article" date="2024" name="J. Gen. Virol.">
        <title>Novel phages of Pseudomonas syringae unveil numerous potential auxiliary metabolic genes.</title>
        <authorList>
            <person name="Feltin C."/>
            <person name="Garneau J.R."/>
            <person name="Morris C.E."/>
            <person name="Berard A."/>
            <person name="Torres-Barcelo C."/>
        </authorList>
    </citation>
    <scope>NUCLEOTIDE SEQUENCE</scope>
</reference>
<feature type="compositionally biased region" description="Basic and acidic residues" evidence="1">
    <location>
        <begin position="40"/>
        <end position="56"/>
    </location>
</feature>
<protein>
    <submittedName>
        <fullName evidence="2">Recombinase</fullName>
    </submittedName>
</protein>
<proteinExistence type="predicted"/>
<accession>A0AAU6VYL5</accession>
<evidence type="ECO:0000313" key="2">
    <source>
        <dbReference type="EMBL" id="XAI69358.1"/>
    </source>
</evidence>